<comment type="caution">
    <text evidence="2">The sequence shown here is derived from an EMBL/GenBank/DDBJ whole genome shotgun (WGS) entry which is preliminary data.</text>
</comment>
<dbReference type="RefSeq" id="WP_163659182.1">
    <property type="nucleotide sequence ID" value="NZ_QZCE01000001.1"/>
</dbReference>
<dbReference type="InterPro" id="IPR000866">
    <property type="entry name" value="AhpC/TSA"/>
</dbReference>
<evidence type="ECO:0000259" key="1">
    <source>
        <dbReference type="PROSITE" id="PS51352"/>
    </source>
</evidence>
<dbReference type="InterPro" id="IPR036249">
    <property type="entry name" value="Thioredoxin-like_sf"/>
</dbReference>
<evidence type="ECO:0000313" key="3">
    <source>
        <dbReference type="Proteomes" id="UP000473574"/>
    </source>
</evidence>
<dbReference type="Gene3D" id="3.40.30.10">
    <property type="entry name" value="Glutaredoxin"/>
    <property type="match status" value="1"/>
</dbReference>
<feature type="domain" description="Thioredoxin" evidence="1">
    <location>
        <begin position="12"/>
        <end position="170"/>
    </location>
</feature>
<dbReference type="SUPFAM" id="SSF52833">
    <property type="entry name" value="Thioredoxin-like"/>
    <property type="match status" value="1"/>
</dbReference>
<dbReference type="InterPro" id="IPR013766">
    <property type="entry name" value="Thioredoxin_domain"/>
</dbReference>
<dbReference type="PROSITE" id="PS51352">
    <property type="entry name" value="THIOREDOXIN_2"/>
    <property type="match status" value="1"/>
</dbReference>
<dbReference type="GO" id="GO:0016209">
    <property type="term" value="F:antioxidant activity"/>
    <property type="evidence" value="ECO:0007669"/>
    <property type="project" value="InterPro"/>
</dbReference>
<dbReference type="GO" id="GO:0016491">
    <property type="term" value="F:oxidoreductase activity"/>
    <property type="evidence" value="ECO:0007669"/>
    <property type="project" value="InterPro"/>
</dbReference>
<organism evidence="2 3">
    <name type="scientific">Adonisia turfae CCMR0082</name>
    <dbReference type="NCBI Taxonomy" id="2304604"/>
    <lineage>
        <taxon>Bacteria</taxon>
        <taxon>Bacillati</taxon>
        <taxon>Cyanobacteriota</taxon>
        <taxon>Adonisia</taxon>
        <taxon>Adonisia turfae</taxon>
    </lineage>
</organism>
<accession>A0A6M0RZE2</accession>
<evidence type="ECO:0000313" key="2">
    <source>
        <dbReference type="EMBL" id="NEZ61320.1"/>
    </source>
</evidence>
<dbReference type="Pfam" id="PF00578">
    <property type="entry name" value="AhpC-TSA"/>
    <property type="match status" value="1"/>
</dbReference>
<dbReference type="AlphaFoldDB" id="A0A6M0RZE2"/>
<dbReference type="EMBL" id="QZCE01000001">
    <property type="protein sequence ID" value="NEZ61320.1"/>
    <property type="molecule type" value="Genomic_DNA"/>
</dbReference>
<sequence>MTATVNGTSAKLVMGHTAPALEVNTLSHGLWNLADQTPENYTMIVFYRGLHCPVCVQYISELEQKLDAFSQLGVTVIAISGDDQEKAAQLQAKTNSQQLTLGYGLTYDDMRRWGLYLSKGHFDNEPTLFSEPALFLIKPNGHIYLANLGTHPFSRISFDFLIQGLEYVIPNNYPFRGTE</sequence>
<gene>
    <name evidence="2" type="ORF">D0962_00790</name>
</gene>
<protein>
    <submittedName>
        <fullName evidence="2">AhpC/TSA family protein</fullName>
    </submittedName>
</protein>
<proteinExistence type="predicted"/>
<name>A0A6M0RZE2_9CYAN</name>
<reference evidence="2 3" key="1">
    <citation type="journal article" date="2020" name="Microb. Ecol.">
        <title>Ecogenomics of the Marine Benthic Filamentous Cyanobacterium Adonisia.</title>
        <authorList>
            <person name="Walter J.M."/>
            <person name="Coutinho F.H."/>
            <person name="Leomil L."/>
            <person name="Hargreaves P.I."/>
            <person name="Campeao M.E."/>
            <person name="Vieira V.V."/>
            <person name="Silva B.S."/>
            <person name="Fistarol G.O."/>
            <person name="Salomon P.S."/>
            <person name="Sawabe T."/>
            <person name="Mino S."/>
            <person name="Hosokawa M."/>
            <person name="Miyashita H."/>
            <person name="Maruyama F."/>
            <person name="van Verk M.C."/>
            <person name="Dutilh B.E."/>
            <person name="Thompson C.C."/>
            <person name="Thompson F.L."/>
        </authorList>
    </citation>
    <scope>NUCLEOTIDE SEQUENCE [LARGE SCALE GENOMIC DNA]</scope>
    <source>
        <strain evidence="2 3">CCMR0082</strain>
    </source>
</reference>
<dbReference type="Proteomes" id="UP000473574">
    <property type="component" value="Unassembled WGS sequence"/>
</dbReference>